<dbReference type="RefSeq" id="WP_071039066.1">
    <property type="nucleotide sequence ID" value="NZ_CP017755.1"/>
</dbReference>
<name>A0A1D9IEE7_9BURK</name>
<keyword evidence="4" id="KW-0804">Transcription</keyword>
<gene>
    <name evidence="6" type="ORF">BKK80_33135</name>
</gene>
<accession>A0A1D9IEE7</accession>
<dbReference type="PROSITE" id="PS00894">
    <property type="entry name" value="HTH_DEOR_1"/>
    <property type="match status" value="1"/>
</dbReference>
<feature type="domain" description="HTH deoR-type" evidence="5">
    <location>
        <begin position="3"/>
        <end position="58"/>
    </location>
</feature>
<keyword evidence="2" id="KW-0805">Transcription regulation</keyword>
<dbReference type="PRINTS" id="PR00037">
    <property type="entry name" value="HTHLACR"/>
</dbReference>
<dbReference type="Pfam" id="PF08220">
    <property type="entry name" value="HTH_DeoR"/>
    <property type="match status" value="1"/>
</dbReference>
<organism evidence="6 7">
    <name type="scientific">Cupriavidus malaysiensis</name>
    <dbReference type="NCBI Taxonomy" id="367825"/>
    <lineage>
        <taxon>Bacteria</taxon>
        <taxon>Pseudomonadati</taxon>
        <taxon>Pseudomonadota</taxon>
        <taxon>Betaproteobacteria</taxon>
        <taxon>Burkholderiales</taxon>
        <taxon>Burkholderiaceae</taxon>
        <taxon>Cupriavidus</taxon>
    </lineage>
</organism>
<dbReference type="SMART" id="SM00420">
    <property type="entry name" value="HTH_DEOR"/>
    <property type="match status" value="1"/>
</dbReference>
<dbReference type="InterPro" id="IPR036390">
    <property type="entry name" value="WH_DNA-bd_sf"/>
</dbReference>
<dbReference type="InterPro" id="IPR050313">
    <property type="entry name" value="Carb_Metab_HTH_regulators"/>
</dbReference>
<dbReference type="InterPro" id="IPR001034">
    <property type="entry name" value="DeoR_HTH"/>
</dbReference>
<dbReference type="InterPro" id="IPR036388">
    <property type="entry name" value="WH-like_DNA-bd_sf"/>
</dbReference>
<dbReference type="PANTHER" id="PTHR30363:SF4">
    <property type="entry name" value="GLYCEROL-3-PHOSPHATE REGULON REPRESSOR"/>
    <property type="match status" value="1"/>
</dbReference>
<dbReference type="Gene3D" id="1.10.10.10">
    <property type="entry name" value="Winged helix-like DNA-binding domain superfamily/Winged helix DNA-binding domain"/>
    <property type="match status" value="1"/>
</dbReference>
<dbReference type="SUPFAM" id="SSF100950">
    <property type="entry name" value="NagB/RpiA/CoA transferase-like"/>
    <property type="match status" value="1"/>
</dbReference>
<reference evidence="6 7" key="1">
    <citation type="submission" date="2016-10" db="EMBL/GenBank/DDBJ databases">
        <title>Complete genome sequences of three Cupriavidus strains isolated from various Malaysian environments.</title>
        <authorList>
            <person name="Abdullah A.A.-A."/>
            <person name="Shafie N.A.H."/>
            <person name="Lau N.S."/>
        </authorList>
    </citation>
    <scope>NUCLEOTIDE SEQUENCE [LARGE SCALE GENOMIC DNA]</scope>
    <source>
        <strain evidence="6 7">USMAA1020</strain>
    </source>
</reference>
<evidence type="ECO:0000313" key="6">
    <source>
        <dbReference type="EMBL" id="AOZ10428.1"/>
    </source>
</evidence>
<dbReference type="PANTHER" id="PTHR30363">
    <property type="entry name" value="HTH-TYPE TRANSCRIPTIONAL REGULATOR SRLR-RELATED"/>
    <property type="match status" value="1"/>
</dbReference>
<dbReference type="PROSITE" id="PS51000">
    <property type="entry name" value="HTH_DEOR_2"/>
    <property type="match status" value="1"/>
</dbReference>
<evidence type="ECO:0000259" key="5">
    <source>
        <dbReference type="PROSITE" id="PS51000"/>
    </source>
</evidence>
<dbReference type="InterPro" id="IPR014036">
    <property type="entry name" value="DeoR-like_C"/>
</dbReference>
<proteinExistence type="predicted"/>
<evidence type="ECO:0000313" key="7">
    <source>
        <dbReference type="Proteomes" id="UP000177515"/>
    </source>
</evidence>
<keyword evidence="7" id="KW-1185">Reference proteome</keyword>
<evidence type="ECO:0000256" key="4">
    <source>
        <dbReference type="ARBA" id="ARBA00023163"/>
    </source>
</evidence>
<keyword evidence="3" id="KW-0238">DNA-binding</keyword>
<dbReference type="SMART" id="SM01134">
    <property type="entry name" value="DeoRC"/>
    <property type="match status" value="1"/>
</dbReference>
<sequence>MGLNRRQRDILDWLHEVDRLTTEQLADRFNVSSQTIRRDINDLDEQGLVRRVHGGLSLPTHQHNQSFLQRSNVQVERKRRIAQAAAGLMQDDATVFLGYGTTVAEFARALPPDRPLRVVTNNMDAVRVLADKPGIETWVTGGRLRPADRDVMGSATLDFLRKFRAHFAVFGVGAVSADGTLYEFQPDEAELSQVLLTHSHRRLLLADSGKFLREAPCRVASLEQVDHFFTDADAPADLQALCERAGVEMHLC</sequence>
<protein>
    <recommendedName>
        <fullName evidence="5">HTH deoR-type domain-containing protein</fullName>
    </recommendedName>
</protein>
<dbReference type="Proteomes" id="UP000177515">
    <property type="component" value="Chromosome 2"/>
</dbReference>
<dbReference type="InterPro" id="IPR018356">
    <property type="entry name" value="Tscrpt_reg_HTH_DeoR_CS"/>
</dbReference>
<dbReference type="InterPro" id="IPR037171">
    <property type="entry name" value="NagB/RpiA_transferase-like"/>
</dbReference>
<dbReference type="SUPFAM" id="SSF46785">
    <property type="entry name" value="Winged helix' DNA-binding domain"/>
    <property type="match status" value="1"/>
</dbReference>
<evidence type="ECO:0000256" key="1">
    <source>
        <dbReference type="ARBA" id="ARBA00022491"/>
    </source>
</evidence>
<evidence type="ECO:0000256" key="2">
    <source>
        <dbReference type="ARBA" id="ARBA00023015"/>
    </source>
</evidence>
<dbReference type="Pfam" id="PF00455">
    <property type="entry name" value="DeoRC"/>
    <property type="match status" value="1"/>
</dbReference>
<dbReference type="EMBL" id="CP017755">
    <property type="protein sequence ID" value="AOZ10428.1"/>
    <property type="molecule type" value="Genomic_DNA"/>
</dbReference>
<evidence type="ECO:0000256" key="3">
    <source>
        <dbReference type="ARBA" id="ARBA00023125"/>
    </source>
</evidence>
<keyword evidence="1" id="KW-0678">Repressor</keyword>